<dbReference type="AlphaFoldDB" id="A0A839SYF6"/>
<dbReference type="Proteomes" id="UP000549250">
    <property type="component" value="Unassembled WGS sequence"/>
</dbReference>
<keyword evidence="1" id="KW-0812">Transmembrane</keyword>
<comment type="caution">
    <text evidence="2">The sequence shown here is derived from an EMBL/GenBank/DDBJ whole genome shotgun (WGS) entry which is preliminary data.</text>
</comment>
<dbReference type="PIRSF" id="PIRSF028137">
    <property type="entry name" value="UCP028137"/>
    <property type="match status" value="1"/>
</dbReference>
<name>A0A839SYF6_AZOMA</name>
<protein>
    <recommendedName>
        <fullName evidence="4">MFS transporter</fullName>
    </recommendedName>
</protein>
<keyword evidence="1" id="KW-1133">Transmembrane helix</keyword>
<dbReference type="NCBIfam" id="NF041646">
    <property type="entry name" value="VC0807_fam"/>
    <property type="match status" value="1"/>
</dbReference>
<sequence>MISVLLPSLIMMKLSNEQYLGADGALMFALAFPLGWGLLELVKYRKFNWIALLGLISVLLTGSIGLLRLDTQWLAIKEAAVPGIIGIAILISTQTRYPLIRTLLYNPKVLNVKKIHEHLERGGHTKQFEKRLMYATYWLSGTFFFSSAMNYILAKWLVHSPSGSEAFNNELGRMTLLSYPMIAIPSTLMMVAIFYYLWRTIHSLTGLSLEEIMARPTKDKEQR</sequence>
<evidence type="ECO:0000256" key="1">
    <source>
        <dbReference type="SAM" id="Phobius"/>
    </source>
</evidence>
<dbReference type="InterPro" id="IPR016870">
    <property type="entry name" value="UCP028137"/>
</dbReference>
<feature type="transmembrane region" description="Helical" evidence="1">
    <location>
        <begin position="49"/>
        <end position="67"/>
    </location>
</feature>
<dbReference type="EMBL" id="JACHXI010000001">
    <property type="protein sequence ID" value="MBB3101928.1"/>
    <property type="molecule type" value="Genomic_DNA"/>
</dbReference>
<feature type="transmembrane region" description="Helical" evidence="1">
    <location>
        <begin position="73"/>
        <end position="91"/>
    </location>
</feature>
<organism evidence="2 3">
    <name type="scientific">Azomonas macrocytogenes</name>
    <name type="common">Azotobacter macrocytogenes</name>
    <dbReference type="NCBI Taxonomy" id="69962"/>
    <lineage>
        <taxon>Bacteria</taxon>
        <taxon>Pseudomonadati</taxon>
        <taxon>Pseudomonadota</taxon>
        <taxon>Gammaproteobacteria</taxon>
        <taxon>Pseudomonadales</taxon>
        <taxon>Pseudomonadaceae</taxon>
        <taxon>Azomonas</taxon>
    </lineage>
</organism>
<evidence type="ECO:0008006" key="4">
    <source>
        <dbReference type="Google" id="ProtNLM"/>
    </source>
</evidence>
<feature type="transmembrane region" description="Helical" evidence="1">
    <location>
        <begin position="177"/>
        <end position="198"/>
    </location>
</feature>
<evidence type="ECO:0000313" key="2">
    <source>
        <dbReference type="EMBL" id="MBB3101928.1"/>
    </source>
</evidence>
<proteinExistence type="predicted"/>
<keyword evidence="1" id="KW-0472">Membrane</keyword>
<keyword evidence="3" id="KW-1185">Reference proteome</keyword>
<feature type="transmembrane region" description="Helical" evidence="1">
    <location>
        <begin position="20"/>
        <end position="42"/>
    </location>
</feature>
<accession>A0A839SYF6</accession>
<evidence type="ECO:0000313" key="3">
    <source>
        <dbReference type="Proteomes" id="UP000549250"/>
    </source>
</evidence>
<reference evidence="2 3" key="1">
    <citation type="submission" date="2020-08" db="EMBL/GenBank/DDBJ databases">
        <title>Genomic Encyclopedia of Type Strains, Phase III (KMG-III): the genomes of soil and plant-associated and newly described type strains.</title>
        <authorList>
            <person name="Whitman W."/>
        </authorList>
    </citation>
    <scope>NUCLEOTIDE SEQUENCE [LARGE SCALE GENOMIC DNA]</scope>
    <source>
        <strain evidence="2 3">CECT 4462</strain>
    </source>
</reference>
<feature type="transmembrane region" description="Helical" evidence="1">
    <location>
        <begin position="135"/>
        <end position="157"/>
    </location>
</feature>
<gene>
    <name evidence="2" type="ORF">FHR87_000288</name>
</gene>